<dbReference type="RefSeq" id="WP_138404487.1">
    <property type="nucleotide sequence ID" value="NZ_VBSP01000016.1"/>
</dbReference>
<keyword evidence="7 10" id="KW-0573">Peptidoglycan synthesis</keyword>
<comment type="function">
    <text evidence="10 11">Involved in cell wall formation. Catalyzes the final step in the synthesis of UDP-N-acetylmuramoyl-pentapeptide, the precursor of murein.</text>
</comment>
<comment type="catalytic activity">
    <reaction evidence="10">
        <text>UDP-N-acetyl-alpha-D-muramoyl-L-alanyl-gamma-D-glutamyl-L-lysine + D-alanyl-D-alanine + ATP = UDP-N-acetyl-alpha-D-muramoyl-L-alanyl-gamma-D-glutamyl-L-lysyl-D-alanyl-D-alanine + ADP + phosphate + H(+)</text>
        <dbReference type="Rhea" id="RHEA:16085"/>
        <dbReference type="ChEBI" id="CHEBI:15378"/>
        <dbReference type="ChEBI" id="CHEBI:30616"/>
        <dbReference type="ChEBI" id="CHEBI:43474"/>
        <dbReference type="ChEBI" id="CHEBI:57822"/>
        <dbReference type="ChEBI" id="CHEBI:70758"/>
        <dbReference type="ChEBI" id="CHEBI:83903"/>
        <dbReference type="ChEBI" id="CHEBI:456216"/>
        <dbReference type="EC" id="6.3.2.10"/>
    </reaction>
</comment>
<dbReference type="PANTHER" id="PTHR43024">
    <property type="entry name" value="UDP-N-ACETYLMURAMOYL-TRIPEPTIDE--D-ALANYL-D-ALANINE LIGASE"/>
    <property type="match status" value="1"/>
</dbReference>
<dbReference type="GO" id="GO:0047480">
    <property type="term" value="F:UDP-N-acetylmuramoyl-tripeptide-D-alanyl-D-alanine ligase activity"/>
    <property type="evidence" value="ECO:0007669"/>
    <property type="project" value="UniProtKB-UniRule"/>
</dbReference>
<dbReference type="GO" id="GO:0005737">
    <property type="term" value="C:cytoplasm"/>
    <property type="evidence" value="ECO:0007669"/>
    <property type="project" value="UniProtKB-SubCell"/>
</dbReference>
<sequence length="468" mass="52152">MKSIKLMDVVKAVHAIDYTAENRDIEINNVEFDSRQITSGSLFVPLTSGKTDGHDYIQKAIENGAIATFWSKDQAEAPSEQITCIFVDDTLEAMQALAKYYRDILDPIVIGITGSNGKTTTKDMTANALMAKYQVHKTQGNYNNEIGLPYTLLQMPETTEVVVCEMGMSGFGEIKALSEIAQPDIAVITLIGESHLEFLGSRAGIAQAKLEILSGLKESGLFIYPGDEPLIQSEMPELNKSIDTLSIGFDETSDVYAKELIEEQSKTYFKTNLDENVLCMIPVMGAYNVSNALIALSIAKSINVPIEQAIFQLSQFKLTANRLEWLEMKNGAQLLNDAYNASPTSMRAVLQAYSTLQTKQNGRKIAVLGDIRELGPHSEQFHREIAKDIDLQNIDVVYLFGEQMQYLYEELKEVYDDTHLIYEPESHQILIEQLENTVTSEDMVLVKSSFGVDLLKIVTHLTSKETQS</sequence>
<feature type="domain" description="Mur ligase central" evidence="14">
    <location>
        <begin position="112"/>
        <end position="298"/>
    </location>
</feature>
<keyword evidence="3 10" id="KW-0132">Cell division</keyword>
<dbReference type="InterPro" id="IPR035911">
    <property type="entry name" value="MurE/MurF_N"/>
</dbReference>
<keyword evidence="8 10" id="KW-0131">Cell cycle</keyword>
<dbReference type="SUPFAM" id="SSF63418">
    <property type="entry name" value="MurE/MurF N-terminal domain"/>
    <property type="match status" value="1"/>
</dbReference>
<dbReference type="InterPro" id="IPR036565">
    <property type="entry name" value="Mur-like_cat_sf"/>
</dbReference>
<dbReference type="InterPro" id="IPR013221">
    <property type="entry name" value="Mur_ligase_cen"/>
</dbReference>
<dbReference type="InterPro" id="IPR036615">
    <property type="entry name" value="Mur_ligase_C_dom_sf"/>
</dbReference>
<comment type="similarity">
    <text evidence="10">Belongs to the MurCDEF family. MurF subfamily.</text>
</comment>
<keyword evidence="1 10" id="KW-0963">Cytoplasm</keyword>
<evidence type="ECO:0000259" key="12">
    <source>
        <dbReference type="Pfam" id="PF01225"/>
    </source>
</evidence>
<dbReference type="Pfam" id="PF02875">
    <property type="entry name" value="Mur_ligase_C"/>
    <property type="match status" value="1"/>
</dbReference>
<feature type="domain" description="Mur ligase C-terminal" evidence="13">
    <location>
        <begin position="321"/>
        <end position="450"/>
    </location>
</feature>
<keyword evidence="2 10" id="KW-0436">Ligase</keyword>
<evidence type="ECO:0000313" key="15">
    <source>
        <dbReference type="EMBL" id="TLQ41503.1"/>
    </source>
</evidence>
<dbReference type="OrthoDB" id="9801978at2"/>
<dbReference type="GO" id="GO:0009252">
    <property type="term" value="P:peptidoglycan biosynthetic process"/>
    <property type="evidence" value="ECO:0007669"/>
    <property type="project" value="UniProtKB-UniRule"/>
</dbReference>
<dbReference type="EMBL" id="VBSP01000016">
    <property type="protein sequence ID" value="TLQ41503.1"/>
    <property type="molecule type" value="Genomic_DNA"/>
</dbReference>
<dbReference type="InterPro" id="IPR005863">
    <property type="entry name" value="UDP-N-AcMur_synth"/>
</dbReference>
<protein>
    <recommendedName>
        <fullName evidence="10 11">UDP-N-acetylmuramoyl-tripeptide--D-alanyl-D-alanine ligase</fullName>
        <ecNumber evidence="10 11">6.3.2.10</ecNumber>
    </recommendedName>
    <alternativeName>
        <fullName evidence="10">D-alanyl-D-alanine-adding enzyme</fullName>
    </alternativeName>
</protein>
<dbReference type="Pfam" id="PF08245">
    <property type="entry name" value="Mur_ligase_M"/>
    <property type="match status" value="1"/>
</dbReference>
<evidence type="ECO:0000259" key="13">
    <source>
        <dbReference type="Pfam" id="PF02875"/>
    </source>
</evidence>
<comment type="caution">
    <text evidence="15">The sequence shown here is derived from an EMBL/GenBank/DDBJ whole genome shotgun (WGS) entry which is preliminary data.</text>
</comment>
<feature type="domain" description="Mur ligase N-terminal catalytic" evidence="12">
    <location>
        <begin position="26"/>
        <end position="101"/>
    </location>
</feature>
<dbReference type="GO" id="GO:0005524">
    <property type="term" value="F:ATP binding"/>
    <property type="evidence" value="ECO:0007669"/>
    <property type="project" value="UniProtKB-UniRule"/>
</dbReference>
<comment type="subcellular location">
    <subcellularLocation>
        <location evidence="10 11">Cytoplasm</location>
    </subcellularLocation>
</comment>
<dbReference type="SUPFAM" id="SSF53623">
    <property type="entry name" value="MurD-like peptide ligases, catalytic domain"/>
    <property type="match status" value="1"/>
</dbReference>
<accession>A0A5R9DV49</accession>
<dbReference type="HAMAP" id="MF_02019">
    <property type="entry name" value="MurF"/>
    <property type="match status" value="1"/>
</dbReference>
<dbReference type="InterPro" id="IPR000713">
    <property type="entry name" value="Mur_ligase_N"/>
</dbReference>
<keyword evidence="6 10" id="KW-0133">Cell shape</keyword>
<evidence type="ECO:0000256" key="2">
    <source>
        <dbReference type="ARBA" id="ARBA00022598"/>
    </source>
</evidence>
<feature type="binding site" evidence="10">
    <location>
        <begin position="114"/>
        <end position="120"/>
    </location>
    <ligand>
        <name>ATP</name>
        <dbReference type="ChEBI" id="CHEBI:30616"/>
    </ligand>
</feature>
<dbReference type="Gene3D" id="3.40.1190.10">
    <property type="entry name" value="Mur-like, catalytic domain"/>
    <property type="match status" value="1"/>
</dbReference>
<dbReference type="InterPro" id="IPR004101">
    <property type="entry name" value="Mur_ligase_C"/>
</dbReference>
<organism evidence="15 16">
    <name type="scientific">Ruoffia tabacinasalis</name>
    <dbReference type="NCBI Taxonomy" id="87458"/>
    <lineage>
        <taxon>Bacteria</taxon>
        <taxon>Bacillati</taxon>
        <taxon>Bacillota</taxon>
        <taxon>Bacilli</taxon>
        <taxon>Lactobacillales</taxon>
        <taxon>Aerococcaceae</taxon>
        <taxon>Ruoffia</taxon>
    </lineage>
</organism>
<reference evidence="15 16" key="1">
    <citation type="submission" date="2019-05" db="EMBL/GenBank/DDBJ databases">
        <title>The metagenome of a microbial culture collection derived from dairy environment covers the genomic content of the human microbiome.</title>
        <authorList>
            <person name="Roder T."/>
            <person name="Wuthrich D."/>
            <person name="Sattari Z."/>
            <person name="Von Ah U."/>
            <person name="Bar C."/>
            <person name="Ronchi F."/>
            <person name="Macpherson A.J."/>
            <person name="Ganal-Vonarburg S.C."/>
            <person name="Bruggmann R."/>
            <person name="Vergeres G."/>
        </authorList>
    </citation>
    <scope>NUCLEOTIDE SEQUENCE [LARGE SCALE GENOMIC DNA]</scope>
    <source>
        <strain evidence="15 16">FAM 24227</strain>
    </source>
</reference>
<dbReference type="GO" id="GO:0071555">
    <property type="term" value="P:cell wall organization"/>
    <property type="evidence" value="ECO:0007669"/>
    <property type="project" value="UniProtKB-KW"/>
</dbReference>
<dbReference type="InterPro" id="IPR051046">
    <property type="entry name" value="MurCDEF_CellWall_CoF430Synth"/>
</dbReference>
<proteinExistence type="inferred from homology"/>
<dbReference type="NCBIfam" id="TIGR01143">
    <property type="entry name" value="murF"/>
    <property type="match status" value="1"/>
</dbReference>
<evidence type="ECO:0000256" key="9">
    <source>
        <dbReference type="ARBA" id="ARBA00023316"/>
    </source>
</evidence>
<dbReference type="Gene3D" id="3.40.1390.10">
    <property type="entry name" value="MurE/MurF, N-terminal domain"/>
    <property type="match status" value="1"/>
</dbReference>
<dbReference type="SUPFAM" id="SSF53244">
    <property type="entry name" value="MurD-like peptide ligases, peptide-binding domain"/>
    <property type="match status" value="1"/>
</dbReference>
<evidence type="ECO:0000256" key="8">
    <source>
        <dbReference type="ARBA" id="ARBA00023306"/>
    </source>
</evidence>
<name>A0A5R9DV49_9LACT</name>
<dbReference type="EC" id="6.3.2.10" evidence="10 11"/>
<dbReference type="Gene3D" id="3.90.190.20">
    <property type="entry name" value="Mur ligase, C-terminal domain"/>
    <property type="match status" value="1"/>
</dbReference>
<gene>
    <name evidence="10" type="primary">murF</name>
    <name evidence="15" type="ORF">FEZ33_05930</name>
</gene>
<keyword evidence="5 10" id="KW-0067">ATP-binding</keyword>
<dbReference type="Proteomes" id="UP000306420">
    <property type="component" value="Unassembled WGS sequence"/>
</dbReference>
<comment type="pathway">
    <text evidence="10 11">Cell wall biogenesis; peptidoglycan biosynthesis.</text>
</comment>
<evidence type="ECO:0000256" key="1">
    <source>
        <dbReference type="ARBA" id="ARBA00022490"/>
    </source>
</evidence>
<dbReference type="AlphaFoldDB" id="A0A5R9DV49"/>
<evidence type="ECO:0000256" key="4">
    <source>
        <dbReference type="ARBA" id="ARBA00022741"/>
    </source>
</evidence>
<dbReference type="Pfam" id="PF01225">
    <property type="entry name" value="Mur_ligase"/>
    <property type="match status" value="1"/>
</dbReference>
<evidence type="ECO:0000256" key="11">
    <source>
        <dbReference type="RuleBase" id="RU004136"/>
    </source>
</evidence>
<dbReference type="GO" id="GO:0051301">
    <property type="term" value="P:cell division"/>
    <property type="evidence" value="ECO:0007669"/>
    <property type="project" value="UniProtKB-KW"/>
</dbReference>
<evidence type="ECO:0000313" key="16">
    <source>
        <dbReference type="Proteomes" id="UP000306420"/>
    </source>
</evidence>
<evidence type="ECO:0000256" key="5">
    <source>
        <dbReference type="ARBA" id="ARBA00022840"/>
    </source>
</evidence>
<dbReference type="GO" id="GO:0008766">
    <property type="term" value="F:UDP-N-acetylmuramoylalanyl-D-glutamyl-2,6-diaminopimelate-D-alanyl-D-alanine ligase activity"/>
    <property type="evidence" value="ECO:0007669"/>
    <property type="project" value="RHEA"/>
</dbReference>
<keyword evidence="4 10" id="KW-0547">Nucleotide-binding</keyword>
<dbReference type="UniPathway" id="UPA00219"/>
<evidence type="ECO:0000259" key="14">
    <source>
        <dbReference type="Pfam" id="PF08245"/>
    </source>
</evidence>
<evidence type="ECO:0000256" key="7">
    <source>
        <dbReference type="ARBA" id="ARBA00022984"/>
    </source>
</evidence>
<dbReference type="GO" id="GO:0008360">
    <property type="term" value="P:regulation of cell shape"/>
    <property type="evidence" value="ECO:0007669"/>
    <property type="project" value="UniProtKB-KW"/>
</dbReference>
<evidence type="ECO:0000256" key="10">
    <source>
        <dbReference type="HAMAP-Rule" id="MF_02019"/>
    </source>
</evidence>
<dbReference type="PANTHER" id="PTHR43024:SF1">
    <property type="entry name" value="UDP-N-ACETYLMURAMOYL-TRIPEPTIDE--D-ALANYL-D-ALANINE LIGASE"/>
    <property type="match status" value="1"/>
</dbReference>
<evidence type="ECO:0000256" key="3">
    <source>
        <dbReference type="ARBA" id="ARBA00022618"/>
    </source>
</evidence>
<keyword evidence="9 10" id="KW-0961">Cell wall biogenesis/degradation</keyword>
<evidence type="ECO:0000256" key="6">
    <source>
        <dbReference type="ARBA" id="ARBA00022960"/>
    </source>
</evidence>
<comment type="catalytic activity">
    <reaction evidence="11">
        <text>D-alanyl-D-alanine + UDP-N-acetyl-alpha-D-muramoyl-L-alanyl-gamma-D-glutamyl-meso-2,6-diaminopimelate + ATP = UDP-N-acetyl-alpha-D-muramoyl-L-alanyl-gamma-D-glutamyl-meso-2,6-diaminopimeloyl-D-alanyl-D-alanine + ADP + phosphate + H(+)</text>
        <dbReference type="Rhea" id="RHEA:28374"/>
        <dbReference type="ChEBI" id="CHEBI:15378"/>
        <dbReference type="ChEBI" id="CHEBI:30616"/>
        <dbReference type="ChEBI" id="CHEBI:43474"/>
        <dbReference type="ChEBI" id="CHEBI:57822"/>
        <dbReference type="ChEBI" id="CHEBI:61386"/>
        <dbReference type="ChEBI" id="CHEBI:83905"/>
        <dbReference type="ChEBI" id="CHEBI:456216"/>
        <dbReference type="EC" id="6.3.2.10"/>
    </reaction>
</comment>